<gene>
    <name evidence="1" type="ORF">Q4535_04015</name>
</gene>
<reference evidence="1" key="1">
    <citation type="submission" date="2023-07" db="EMBL/GenBank/DDBJ databases">
        <title>Genome content predicts the carbon catabolic preferences of heterotrophic bacteria.</title>
        <authorList>
            <person name="Gralka M."/>
        </authorList>
    </citation>
    <scope>NUCLEOTIDE SEQUENCE</scope>
    <source>
        <strain evidence="1">C2R13</strain>
    </source>
</reference>
<dbReference type="RefSeq" id="WP_303592974.1">
    <property type="nucleotide sequence ID" value="NZ_JAUORK010000003.1"/>
</dbReference>
<comment type="caution">
    <text evidence="1">The sequence shown here is derived from an EMBL/GenBank/DDBJ whole genome shotgun (WGS) entry which is preliminary data.</text>
</comment>
<evidence type="ECO:0000313" key="2">
    <source>
        <dbReference type="Proteomes" id="UP001170481"/>
    </source>
</evidence>
<protein>
    <submittedName>
        <fullName evidence="1">Uncharacterized protein</fullName>
    </submittedName>
</protein>
<dbReference type="EMBL" id="JAUORK010000003">
    <property type="protein sequence ID" value="MDO6671279.1"/>
    <property type="molecule type" value="Genomic_DNA"/>
</dbReference>
<sequence>MWGSYPVMRAIMGTFIGAFRGASSGAIDTGAGGCTPDHGLMSNGIPFGNPKHEKHELLLFIVAEYS</sequence>
<accession>A0AAP4TWX9</accession>
<evidence type="ECO:0000313" key="1">
    <source>
        <dbReference type="EMBL" id="MDO6671279.1"/>
    </source>
</evidence>
<proteinExistence type="predicted"/>
<dbReference type="AlphaFoldDB" id="A0AAP4TWX9"/>
<name>A0AAP4TWX9_9GAMM</name>
<organism evidence="1 2">
    <name type="scientific">Cobetia amphilecti</name>
    <dbReference type="NCBI Taxonomy" id="1055104"/>
    <lineage>
        <taxon>Bacteria</taxon>
        <taxon>Pseudomonadati</taxon>
        <taxon>Pseudomonadota</taxon>
        <taxon>Gammaproteobacteria</taxon>
        <taxon>Oceanospirillales</taxon>
        <taxon>Halomonadaceae</taxon>
        <taxon>Cobetia</taxon>
    </lineage>
</organism>
<dbReference type="Proteomes" id="UP001170481">
    <property type="component" value="Unassembled WGS sequence"/>
</dbReference>